<dbReference type="InterPro" id="IPR039261">
    <property type="entry name" value="FNR_nucleotide-bd"/>
</dbReference>
<evidence type="ECO:0000313" key="3">
    <source>
        <dbReference type="Proteomes" id="UP001596160"/>
    </source>
</evidence>
<protein>
    <submittedName>
        <fullName evidence="2">Siderophore-interacting protein</fullName>
    </submittedName>
</protein>
<dbReference type="SUPFAM" id="SSF63380">
    <property type="entry name" value="Riboflavin synthase domain-like"/>
    <property type="match status" value="1"/>
</dbReference>
<dbReference type="Pfam" id="PF08021">
    <property type="entry name" value="FAD_binding_9"/>
    <property type="match status" value="1"/>
</dbReference>
<dbReference type="Gene3D" id="2.40.30.10">
    <property type="entry name" value="Translation factors"/>
    <property type="match status" value="1"/>
</dbReference>
<dbReference type="PANTHER" id="PTHR30157:SF0">
    <property type="entry name" value="NADPH-DEPENDENT FERRIC-CHELATE REDUCTASE"/>
    <property type="match status" value="1"/>
</dbReference>
<organism evidence="2 3">
    <name type="scientific">Streptomyces amakusaensis</name>
    <dbReference type="NCBI Taxonomy" id="67271"/>
    <lineage>
        <taxon>Bacteria</taxon>
        <taxon>Bacillati</taxon>
        <taxon>Actinomycetota</taxon>
        <taxon>Actinomycetes</taxon>
        <taxon>Kitasatosporales</taxon>
        <taxon>Streptomycetaceae</taxon>
        <taxon>Streptomyces</taxon>
    </lineage>
</organism>
<gene>
    <name evidence="2" type="ORF">ACFPRH_23875</name>
</gene>
<dbReference type="InterPro" id="IPR017927">
    <property type="entry name" value="FAD-bd_FR_type"/>
</dbReference>
<reference evidence="3" key="1">
    <citation type="journal article" date="2019" name="Int. J. Syst. Evol. Microbiol.">
        <title>The Global Catalogue of Microorganisms (GCM) 10K type strain sequencing project: providing services to taxonomists for standard genome sequencing and annotation.</title>
        <authorList>
            <consortium name="The Broad Institute Genomics Platform"/>
            <consortium name="The Broad Institute Genome Sequencing Center for Infectious Disease"/>
            <person name="Wu L."/>
            <person name="Ma J."/>
        </authorList>
    </citation>
    <scope>NUCLEOTIDE SEQUENCE [LARGE SCALE GENOMIC DNA]</scope>
    <source>
        <strain evidence="3">PCU 266</strain>
    </source>
</reference>
<feature type="domain" description="FAD-binding FR-type" evidence="1">
    <location>
        <begin position="5"/>
        <end position="141"/>
    </location>
</feature>
<comment type="caution">
    <text evidence="2">The sequence shown here is derived from an EMBL/GenBank/DDBJ whole genome shotgun (WGS) entry which is preliminary data.</text>
</comment>
<dbReference type="PANTHER" id="PTHR30157">
    <property type="entry name" value="FERRIC REDUCTASE, NADPH-DEPENDENT"/>
    <property type="match status" value="1"/>
</dbReference>
<dbReference type="InterPro" id="IPR039374">
    <property type="entry name" value="SIP_fam"/>
</dbReference>
<name>A0ABW0AMP7_9ACTN</name>
<proteinExistence type="predicted"/>
<dbReference type="InterPro" id="IPR013113">
    <property type="entry name" value="SIP_FAD-bd"/>
</dbReference>
<dbReference type="Proteomes" id="UP001596160">
    <property type="component" value="Unassembled WGS sequence"/>
</dbReference>
<dbReference type="PROSITE" id="PS51384">
    <property type="entry name" value="FAD_FR"/>
    <property type="match status" value="1"/>
</dbReference>
<dbReference type="InterPro" id="IPR017938">
    <property type="entry name" value="Riboflavin_synthase-like_b-brl"/>
</dbReference>
<accession>A0ABW0AMP7</accession>
<evidence type="ECO:0000313" key="2">
    <source>
        <dbReference type="EMBL" id="MFC5154781.1"/>
    </source>
</evidence>
<keyword evidence="3" id="KW-1185">Reference proteome</keyword>
<dbReference type="RefSeq" id="WP_344482157.1">
    <property type="nucleotide sequence ID" value="NZ_BAAASB010000017.1"/>
</dbReference>
<dbReference type="EMBL" id="JBHSKP010000017">
    <property type="protein sequence ID" value="MFC5154781.1"/>
    <property type="molecule type" value="Genomic_DNA"/>
</dbReference>
<dbReference type="CDD" id="cd06193">
    <property type="entry name" value="siderophore_interacting"/>
    <property type="match status" value="1"/>
</dbReference>
<dbReference type="InterPro" id="IPR007037">
    <property type="entry name" value="SIP_rossman_dom"/>
</dbReference>
<evidence type="ECO:0000259" key="1">
    <source>
        <dbReference type="PROSITE" id="PS51384"/>
    </source>
</evidence>
<dbReference type="Pfam" id="PF04954">
    <property type="entry name" value="SIP"/>
    <property type="match status" value="1"/>
</dbReference>
<sequence>MAGSLRYSALHVNRVERITPHMVRVTFGGEDLAEFTHVSPDQHVKLFFSRLPDRAPVIPPMPASGDVGHWYRDYLAMPEIERPWMRSYTIRSHDPLRHEVDIDFVLHGEGDTSGPASRWAASAVPGDIVGMLGPRVSHYCTPGPRDWTLLAGDETALPAIGALIEALEPGERAIAYIEVADAAEEQEFTTAGDVTLHWLHRDGANPGESGVLVDAVRAAAFPEGEVFAWVAGESSAVRALRRHLVADRGIDRGAVAFTGYWRLKLTQDDALTEDDAADREDALAGA</sequence>
<dbReference type="Gene3D" id="3.40.50.80">
    <property type="entry name" value="Nucleotide-binding domain of ferredoxin-NADP reductase (FNR) module"/>
    <property type="match status" value="1"/>
</dbReference>